<evidence type="ECO:0000313" key="5">
    <source>
        <dbReference type="Proteomes" id="UP000249890"/>
    </source>
</evidence>
<feature type="signal peptide" evidence="2">
    <location>
        <begin position="1"/>
        <end position="36"/>
    </location>
</feature>
<feature type="domain" description="Carbohydrate-binding/sugar hydrolysis" evidence="3">
    <location>
        <begin position="54"/>
        <end position="201"/>
    </location>
</feature>
<protein>
    <recommendedName>
        <fullName evidence="3">Carbohydrate-binding/sugar hydrolysis domain-containing protein</fullName>
    </recommendedName>
</protein>
<evidence type="ECO:0000256" key="2">
    <source>
        <dbReference type="SAM" id="SignalP"/>
    </source>
</evidence>
<proteinExistence type="predicted"/>
<dbReference type="InterPro" id="IPR022441">
    <property type="entry name" value="Para_beta_helix_rpt-2"/>
</dbReference>
<name>A0A2Z2KKF8_9BACL</name>
<dbReference type="SMART" id="SM00722">
    <property type="entry name" value="CASH"/>
    <property type="match status" value="2"/>
</dbReference>
<keyword evidence="2" id="KW-0732">Signal</keyword>
<evidence type="ECO:0000259" key="3">
    <source>
        <dbReference type="SMART" id="SM00722"/>
    </source>
</evidence>
<dbReference type="SUPFAM" id="SSF51126">
    <property type="entry name" value="Pectin lyase-like"/>
    <property type="match status" value="1"/>
</dbReference>
<organism evidence="4 5">
    <name type="scientific">Paenibacillus donghaensis</name>
    <dbReference type="NCBI Taxonomy" id="414771"/>
    <lineage>
        <taxon>Bacteria</taxon>
        <taxon>Bacillati</taxon>
        <taxon>Bacillota</taxon>
        <taxon>Bacilli</taxon>
        <taxon>Bacillales</taxon>
        <taxon>Paenibacillaceae</taxon>
        <taxon>Paenibacillus</taxon>
    </lineage>
</organism>
<keyword evidence="1" id="KW-0812">Transmembrane</keyword>
<feature type="domain" description="Carbohydrate-binding/sugar hydrolysis" evidence="3">
    <location>
        <begin position="207"/>
        <end position="366"/>
    </location>
</feature>
<dbReference type="RefSeq" id="WP_087915480.1">
    <property type="nucleotide sequence ID" value="NZ_CP021780.1"/>
</dbReference>
<dbReference type="InterPro" id="IPR007742">
    <property type="entry name" value="NosD_dom"/>
</dbReference>
<evidence type="ECO:0000313" key="4">
    <source>
        <dbReference type="EMBL" id="ASA21472.1"/>
    </source>
</evidence>
<dbReference type="OrthoDB" id="159063at2"/>
<gene>
    <name evidence="4" type="ORF">B9T62_12200</name>
</gene>
<keyword evidence="1" id="KW-0472">Membrane</keyword>
<dbReference type="KEGG" id="pdh:B9T62_12200"/>
<sequence length="456" mass="49759">MSNPYRSSAITCRPACRKLFFLLALLWILCNGPGIATAETAPTATPLQPIIDAARSGEVIRLAPGTYTGPVRIDKRLTIHGDGQATLRNSSPEADVAVLITADGVQLQGLNIRQDNDGEAAAVRVEADQVTLTDLAIHTGGYGIVLREASGGLIARNRIRWFIPEGQPPGTRGNGIDLYNAHGIEIRENEISYLRDGIYLENSRNTKVDQNRLYNLRYGVHCMYINGSEVTNNTGEYNVTGAMVMGVTDVLVSGNSFRKQSQNVHSQGILLYDVRTSTIKSNVVEGNRVGIYMQRSSDNILLDNVVLRNFIGIQFEGAEGNEFQRNGFIANVIEAEAVSSKDNLMNGNYWDSFQGLDITGDGVSDLPYAVNPFYQQLIKRNGAYQLFFQSPGMNFLSGMVANDKQQWTSDQAPLMQIGVAEGAEAPTGGQGPVMVAGWVLLFLSVITILYMGVLRL</sequence>
<dbReference type="InterPro" id="IPR006633">
    <property type="entry name" value="Carb-bd_sugar_hydrolysis-dom"/>
</dbReference>
<accession>A0A2Z2KKF8</accession>
<feature type="transmembrane region" description="Helical" evidence="1">
    <location>
        <begin position="435"/>
        <end position="454"/>
    </location>
</feature>
<dbReference type="InterPro" id="IPR006626">
    <property type="entry name" value="PbH1"/>
</dbReference>
<keyword evidence="5" id="KW-1185">Reference proteome</keyword>
<dbReference type="AlphaFoldDB" id="A0A2Z2KKF8"/>
<dbReference type="Pfam" id="PF05048">
    <property type="entry name" value="NosD"/>
    <property type="match status" value="1"/>
</dbReference>
<feature type="chain" id="PRO_5039575383" description="Carbohydrate-binding/sugar hydrolysis domain-containing protein" evidence="2">
    <location>
        <begin position="37"/>
        <end position="456"/>
    </location>
</feature>
<dbReference type="InterPro" id="IPR012334">
    <property type="entry name" value="Pectin_lyas_fold"/>
</dbReference>
<evidence type="ECO:0000256" key="1">
    <source>
        <dbReference type="SAM" id="Phobius"/>
    </source>
</evidence>
<dbReference type="Gene3D" id="2.160.20.10">
    <property type="entry name" value="Single-stranded right-handed beta-helix, Pectin lyase-like"/>
    <property type="match status" value="1"/>
</dbReference>
<keyword evidence="1" id="KW-1133">Transmembrane helix</keyword>
<dbReference type="InterPro" id="IPR011050">
    <property type="entry name" value="Pectin_lyase_fold/virulence"/>
</dbReference>
<dbReference type="Proteomes" id="UP000249890">
    <property type="component" value="Chromosome"/>
</dbReference>
<reference evidence="4 5" key="1">
    <citation type="submission" date="2017-06" db="EMBL/GenBank/DDBJ databases">
        <title>Complete genome sequence of Paenibacillus donghaensis KCTC 13049T isolated from East Sea sediment, South Korea.</title>
        <authorList>
            <person name="Jung B.K."/>
            <person name="Hong S.-J."/>
            <person name="Shin J.-H."/>
        </authorList>
    </citation>
    <scope>NUCLEOTIDE SEQUENCE [LARGE SCALE GENOMIC DNA]</scope>
    <source>
        <strain evidence="4 5">KCTC 13049</strain>
    </source>
</reference>
<dbReference type="NCBIfam" id="TIGR03804">
    <property type="entry name" value="para_beta_helix"/>
    <property type="match status" value="3"/>
</dbReference>
<dbReference type="EMBL" id="CP021780">
    <property type="protein sequence ID" value="ASA21472.1"/>
    <property type="molecule type" value="Genomic_DNA"/>
</dbReference>
<dbReference type="SMART" id="SM00710">
    <property type="entry name" value="PbH1"/>
    <property type="match status" value="8"/>
</dbReference>